<organism evidence="1 2">
    <name type="scientific">Prymnesium parvum</name>
    <name type="common">Toxic golden alga</name>
    <dbReference type="NCBI Taxonomy" id="97485"/>
    <lineage>
        <taxon>Eukaryota</taxon>
        <taxon>Haptista</taxon>
        <taxon>Haptophyta</taxon>
        <taxon>Prymnesiophyceae</taxon>
        <taxon>Prymnesiales</taxon>
        <taxon>Prymnesiaceae</taxon>
        <taxon>Prymnesium</taxon>
    </lineage>
</organism>
<protein>
    <submittedName>
        <fullName evidence="1">Uncharacterized protein</fullName>
    </submittedName>
</protein>
<dbReference type="Proteomes" id="UP001515480">
    <property type="component" value="Unassembled WGS sequence"/>
</dbReference>
<sequence>MVALLAARAEETAMEVMVGSGAVVLVLVAMVAEAKEEAGLEAELVAEVMVAQKMELEVREAAKGMERLVGRLGGMVVGWAVMEAGLVVAKEAVRAAVGAVGTWVE</sequence>
<proteinExistence type="predicted"/>
<accession>A0AB34J0R9</accession>
<evidence type="ECO:0000313" key="1">
    <source>
        <dbReference type="EMBL" id="KAL1510766.1"/>
    </source>
</evidence>
<reference evidence="1 2" key="1">
    <citation type="journal article" date="2024" name="Science">
        <title>Giant polyketide synthase enzymes in the biosynthesis of giant marine polyether toxins.</title>
        <authorList>
            <person name="Fallon T.R."/>
            <person name="Shende V.V."/>
            <person name="Wierzbicki I.H."/>
            <person name="Pendleton A.L."/>
            <person name="Watervoot N.F."/>
            <person name="Auber R.P."/>
            <person name="Gonzalez D.J."/>
            <person name="Wisecaver J.H."/>
            <person name="Moore B.S."/>
        </authorList>
    </citation>
    <scope>NUCLEOTIDE SEQUENCE [LARGE SCALE GENOMIC DNA]</scope>
    <source>
        <strain evidence="1 2">12B1</strain>
    </source>
</reference>
<gene>
    <name evidence="1" type="ORF">AB1Y20_007052</name>
</gene>
<name>A0AB34J0R9_PRYPA</name>
<evidence type="ECO:0000313" key="2">
    <source>
        <dbReference type="Proteomes" id="UP001515480"/>
    </source>
</evidence>
<keyword evidence="2" id="KW-1185">Reference proteome</keyword>
<dbReference type="AlphaFoldDB" id="A0AB34J0R9"/>
<dbReference type="EMBL" id="JBGBPQ010000015">
    <property type="protein sequence ID" value="KAL1510766.1"/>
    <property type="molecule type" value="Genomic_DNA"/>
</dbReference>
<comment type="caution">
    <text evidence="1">The sequence shown here is derived from an EMBL/GenBank/DDBJ whole genome shotgun (WGS) entry which is preliminary data.</text>
</comment>